<evidence type="ECO:0000313" key="10">
    <source>
        <dbReference type="EMBL" id="MCD2421370.1"/>
    </source>
</evidence>
<dbReference type="InterPro" id="IPR012821">
    <property type="entry name" value="Sucrose_P_synth_Pase-like_dom"/>
</dbReference>
<feature type="compositionally biased region" description="Basic and acidic residues" evidence="6">
    <location>
        <begin position="725"/>
        <end position="747"/>
    </location>
</feature>
<dbReference type="Pfam" id="PF00862">
    <property type="entry name" value="GT-B_Sucrose_synth"/>
    <property type="match status" value="1"/>
</dbReference>
<dbReference type="NCBIfam" id="TIGR01484">
    <property type="entry name" value="HAD-SF-IIB"/>
    <property type="match status" value="1"/>
</dbReference>
<dbReference type="Gene3D" id="3.40.50.2000">
    <property type="entry name" value="Glycogen Phosphorylase B"/>
    <property type="match status" value="2"/>
</dbReference>
<dbReference type="Gene3D" id="3.40.50.1000">
    <property type="entry name" value="HAD superfamily/HAD-like"/>
    <property type="match status" value="1"/>
</dbReference>
<keyword evidence="3" id="KW-0328">Glycosyltransferase</keyword>
<accession>A0ABS8PJW1</accession>
<evidence type="ECO:0000256" key="2">
    <source>
        <dbReference type="ARBA" id="ARBA00012536"/>
    </source>
</evidence>
<feature type="domain" description="Glycosyl transferase family 1" evidence="7">
    <location>
        <begin position="257"/>
        <end position="433"/>
    </location>
</feature>
<proteinExistence type="inferred from homology"/>
<evidence type="ECO:0000256" key="4">
    <source>
        <dbReference type="ARBA" id="ARBA00022679"/>
    </source>
</evidence>
<protein>
    <recommendedName>
        <fullName evidence="2">sucrose-phosphate synthase</fullName>
        <ecNumber evidence="2">2.4.1.14</ecNumber>
    </recommendedName>
</protein>
<comment type="similarity">
    <text evidence="1">Belongs to the glycosyltransferase 1 family.</text>
</comment>
<dbReference type="InterPro" id="IPR044161">
    <property type="entry name" value="SPS"/>
</dbReference>
<dbReference type="EMBL" id="JAJNEC010000003">
    <property type="protein sequence ID" value="MCD2421370.1"/>
    <property type="molecule type" value="Genomic_DNA"/>
</dbReference>
<keyword evidence="4" id="KW-0808">Transferase</keyword>
<evidence type="ECO:0000256" key="6">
    <source>
        <dbReference type="SAM" id="MobiDB-lite"/>
    </source>
</evidence>
<keyword evidence="11" id="KW-1185">Reference proteome</keyword>
<dbReference type="SUPFAM" id="SSF56784">
    <property type="entry name" value="HAD-like"/>
    <property type="match status" value="1"/>
</dbReference>
<dbReference type="SUPFAM" id="SSF53756">
    <property type="entry name" value="UDP-Glycosyltransferase/glycogen phosphorylase"/>
    <property type="match status" value="1"/>
</dbReference>
<sequence>MQKYYIQLFSPHGLIRYQHPEIGRDKDTGGQVKYVLELLEALSHHPQVRKVDLFTRRIADKRVSETYNHEIETISSKARIVRINCGGQLYKPKESLWDNLDEFVDKVIRFIEKQDDYPDIVHGHYADGNYIAGEISKIFEIPFIATGHSLGLNKKNILLKDGLSEETINQKFNMIRRVNEEEKTLKLASLIIASTQHEIDTQYSAYQNKDQARFRIIPPGINNEVFYPFYRIGLPSFTVPLEQEQAMYRVSSEIERFLFAPGKPLVLSIGRADKRKNFETIIDCFGQDKELQSMANLAIFAGVRKDITQMPEDEQEILTRLLLLMDKYDLYGKMALPKKNDPSLEVPEIYRLAAQRKGVFVNATPGENFGLTIVEAAACGLPIVASPTGGPKEIIGNAHNGMLVNVQDTKEVADALKKIIADTALWEQYSANGIRAGQEDYSWEAHVKNYIKSIDEIYKPSAQPSDTQELPFGKKLMKADLFLISDLDGTLVEGDDDSGLDSIKQWVDENKNKVIFGIASGRNKALTHAALQQFRFPEPDILICSAGTEIYYTRNFVPDPGWERHINHQWKRKELVAALENYPGLHLQEPEAQWEYKLSYYVDERFKEGDLANLYKFLDDRKLRAKILLTDNRYLDILPVRAGKGNAVRYLSYKWQLPLDHFITAGNGGNDIDMLRGQTRGIVVSNHSPELESLKRSRQVYFAKEKQATGVMEGILHYLDQQSAKNEKPDIKSEKGDPGRQADKNLK</sequence>
<evidence type="ECO:0000259" key="8">
    <source>
        <dbReference type="Pfam" id="PF00862"/>
    </source>
</evidence>
<keyword evidence="10" id="KW-0378">Hydrolase</keyword>
<name>A0ABS8PJW1_9BACT</name>
<feature type="domain" description="Sucrose synthase first GT-B" evidence="8">
    <location>
        <begin position="5"/>
        <end position="200"/>
    </location>
</feature>
<dbReference type="NCBIfam" id="TIGR02471">
    <property type="entry name" value="sucr_syn_bact_C"/>
    <property type="match status" value="1"/>
</dbReference>
<evidence type="ECO:0000313" key="11">
    <source>
        <dbReference type="Proteomes" id="UP001199816"/>
    </source>
</evidence>
<dbReference type="GO" id="GO:0016787">
    <property type="term" value="F:hydrolase activity"/>
    <property type="evidence" value="ECO:0007669"/>
    <property type="project" value="UniProtKB-KW"/>
</dbReference>
<dbReference type="InterPro" id="IPR036412">
    <property type="entry name" value="HAD-like_sf"/>
</dbReference>
<dbReference type="Pfam" id="PF00534">
    <property type="entry name" value="Glycos_transf_1"/>
    <property type="match status" value="1"/>
</dbReference>
<evidence type="ECO:0000259" key="7">
    <source>
        <dbReference type="Pfam" id="PF00534"/>
    </source>
</evidence>
<dbReference type="PANTHER" id="PTHR46039">
    <property type="entry name" value="SUCROSE-PHOSPHATE SYNTHASE 3-RELATED"/>
    <property type="match status" value="1"/>
</dbReference>
<dbReference type="Pfam" id="PF05116">
    <property type="entry name" value="S6PP"/>
    <property type="match status" value="1"/>
</dbReference>
<dbReference type="PANTHER" id="PTHR46039:SF5">
    <property type="entry name" value="SUCROSE-PHOSPHATE SYNTHASE 3-RELATED"/>
    <property type="match status" value="1"/>
</dbReference>
<reference evidence="10 11" key="1">
    <citation type="submission" date="2021-11" db="EMBL/GenBank/DDBJ databases">
        <title>Genomic of Niabella pedocola.</title>
        <authorList>
            <person name="Wu T."/>
        </authorList>
    </citation>
    <scope>NUCLEOTIDE SEQUENCE [LARGE SCALE GENOMIC DNA]</scope>
    <source>
        <strain evidence="10 11">JCM 31011</strain>
    </source>
</reference>
<organism evidence="10 11">
    <name type="scientific">Niabella pedocola</name>
    <dbReference type="NCBI Taxonomy" id="1752077"/>
    <lineage>
        <taxon>Bacteria</taxon>
        <taxon>Pseudomonadati</taxon>
        <taxon>Bacteroidota</taxon>
        <taxon>Chitinophagia</taxon>
        <taxon>Chitinophagales</taxon>
        <taxon>Chitinophagaceae</taxon>
        <taxon>Niabella</taxon>
    </lineage>
</organism>
<dbReference type="RefSeq" id="WP_231002276.1">
    <property type="nucleotide sequence ID" value="NZ_JAJNEC010000003.1"/>
</dbReference>
<dbReference type="InterPro" id="IPR001296">
    <property type="entry name" value="Glyco_trans_1"/>
</dbReference>
<feature type="region of interest" description="Disordered" evidence="6">
    <location>
        <begin position="723"/>
        <end position="747"/>
    </location>
</feature>
<evidence type="ECO:0000256" key="1">
    <source>
        <dbReference type="ARBA" id="ARBA00006530"/>
    </source>
</evidence>
<evidence type="ECO:0000256" key="3">
    <source>
        <dbReference type="ARBA" id="ARBA00022676"/>
    </source>
</evidence>
<dbReference type="InterPro" id="IPR006380">
    <property type="entry name" value="SPP-like_dom"/>
</dbReference>
<dbReference type="Gene3D" id="3.90.1070.10">
    <property type="match status" value="1"/>
</dbReference>
<feature type="domain" description="Sucrose phosphatase-like" evidence="9">
    <location>
        <begin position="481"/>
        <end position="718"/>
    </location>
</feature>
<comment type="catalytic activity">
    <reaction evidence="5">
        <text>beta-D-fructose 6-phosphate + UDP-alpha-D-glucose = sucrose 6(F)-phosphate + UDP + H(+)</text>
        <dbReference type="Rhea" id="RHEA:22172"/>
        <dbReference type="ChEBI" id="CHEBI:15378"/>
        <dbReference type="ChEBI" id="CHEBI:57634"/>
        <dbReference type="ChEBI" id="CHEBI:57723"/>
        <dbReference type="ChEBI" id="CHEBI:58223"/>
        <dbReference type="ChEBI" id="CHEBI:58885"/>
        <dbReference type="EC" id="2.4.1.14"/>
    </reaction>
</comment>
<dbReference type="InterPro" id="IPR000368">
    <property type="entry name" value="Sucrose_synth_GT-B1"/>
</dbReference>
<gene>
    <name evidence="10" type="ORF">LQ567_01255</name>
</gene>
<dbReference type="InterPro" id="IPR006379">
    <property type="entry name" value="HAD-SF_hydro_IIB"/>
</dbReference>
<dbReference type="InterPro" id="IPR023214">
    <property type="entry name" value="HAD_sf"/>
</dbReference>
<evidence type="ECO:0000259" key="9">
    <source>
        <dbReference type="Pfam" id="PF05116"/>
    </source>
</evidence>
<comment type="caution">
    <text evidence="10">The sequence shown here is derived from an EMBL/GenBank/DDBJ whole genome shotgun (WGS) entry which is preliminary data.</text>
</comment>
<dbReference type="EC" id="2.4.1.14" evidence="2"/>
<evidence type="ECO:0000256" key="5">
    <source>
        <dbReference type="ARBA" id="ARBA00047471"/>
    </source>
</evidence>
<dbReference type="Proteomes" id="UP001199816">
    <property type="component" value="Unassembled WGS sequence"/>
</dbReference>